<dbReference type="PATRIC" id="fig|1354255.3.peg.353"/>
<dbReference type="AlphaFoldDB" id="A0A1B7HZG6"/>
<reference evidence="1 2" key="1">
    <citation type="submission" date="2016-04" db="EMBL/GenBank/DDBJ databases">
        <title>ATOL: Assembling a taxonomically balanced genome-scale reconstruction of the evolutionary history of the Enterobacteriaceae.</title>
        <authorList>
            <person name="Plunkett G.III."/>
            <person name="Neeno-Eckwall E.C."/>
            <person name="Glasner J.D."/>
            <person name="Perna N.T."/>
        </authorList>
    </citation>
    <scope>NUCLEOTIDE SEQUENCE [LARGE SCALE GENOMIC DNA]</scope>
    <source>
        <strain evidence="1 2">ATCC 51607</strain>
    </source>
</reference>
<evidence type="ECO:0000313" key="2">
    <source>
        <dbReference type="Proteomes" id="UP000078286"/>
    </source>
</evidence>
<accession>A0A1B7HZG6</accession>
<comment type="caution">
    <text evidence="1">The sequence shown here is derived from an EMBL/GenBank/DDBJ whole genome shotgun (WGS) entry which is preliminary data.</text>
</comment>
<keyword evidence="2" id="KW-1185">Reference proteome</keyword>
<protein>
    <submittedName>
        <fullName evidence="1">Uncharacterized protein</fullName>
    </submittedName>
</protein>
<proteinExistence type="predicted"/>
<gene>
    <name evidence="1" type="ORF">M979_0341</name>
</gene>
<dbReference type="EMBL" id="LXEO01000007">
    <property type="protein sequence ID" value="OAT21112.1"/>
    <property type="molecule type" value="Genomic_DNA"/>
</dbReference>
<sequence length="204" mass="22581">MSNLLKFPKANSAQVLNHIEATPDGIRLDSKLIGYTSAIRQLDEGYFDYALPDGMRIIAEVQEGELMGWFNPSAEQMALIWRWLVACLFIHEQQDKNGVVPVANEEGGTDYGVIYAGEHGGMSIYPITERCSLAIHIEGIALEKYGAVTGMERAIQLYQGMVELNPDTDALRLSQWGRESLTMLHDDFIKMLNAEGIPAAPAAH</sequence>
<name>A0A1B7HZG6_9ENTR</name>
<organism evidence="1 2">
    <name type="scientific">Buttiauxella noackiae ATCC 51607</name>
    <dbReference type="NCBI Taxonomy" id="1354255"/>
    <lineage>
        <taxon>Bacteria</taxon>
        <taxon>Pseudomonadati</taxon>
        <taxon>Pseudomonadota</taxon>
        <taxon>Gammaproteobacteria</taxon>
        <taxon>Enterobacterales</taxon>
        <taxon>Enterobacteriaceae</taxon>
        <taxon>Buttiauxella</taxon>
    </lineage>
</organism>
<dbReference type="RefSeq" id="WP_083963882.1">
    <property type="nucleotide sequence ID" value="NZ_LXEO01000007.1"/>
</dbReference>
<evidence type="ECO:0000313" key="1">
    <source>
        <dbReference type="EMBL" id="OAT21112.1"/>
    </source>
</evidence>
<dbReference type="Proteomes" id="UP000078286">
    <property type="component" value="Unassembled WGS sequence"/>
</dbReference>